<dbReference type="Proteomes" id="UP000319040">
    <property type="component" value="Unassembled WGS sequence"/>
</dbReference>
<feature type="transmembrane region" description="Helical" evidence="7">
    <location>
        <begin position="192"/>
        <end position="214"/>
    </location>
</feature>
<reference evidence="8 9" key="1">
    <citation type="submission" date="2017-05" db="EMBL/GenBank/DDBJ databases">
        <authorList>
            <person name="Varghese N."/>
            <person name="Submissions S."/>
        </authorList>
    </citation>
    <scope>NUCLEOTIDE SEQUENCE [LARGE SCALE GENOMIC DNA]</scope>
    <source>
        <strain evidence="8 9">DSM 27040</strain>
    </source>
</reference>
<evidence type="ECO:0000256" key="6">
    <source>
        <dbReference type="ARBA" id="ARBA00049660"/>
    </source>
</evidence>
<dbReference type="AlphaFoldDB" id="A0A521D3V5"/>
<name>A0A521D3V5_SACCC</name>
<feature type="transmembrane region" description="Helical" evidence="7">
    <location>
        <begin position="63"/>
        <end position="88"/>
    </location>
</feature>
<dbReference type="PANTHER" id="PTHR30520:SF6">
    <property type="entry name" value="FORMATE_NITRATE FAMILY TRANSPORTER (EUROFUNG)"/>
    <property type="match status" value="1"/>
</dbReference>
<dbReference type="Gene3D" id="1.20.1080.10">
    <property type="entry name" value="Glycerol uptake facilitator protein"/>
    <property type="match status" value="1"/>
</dbReference>
<sequence length="261" mass="28503">MSLYNPPEIIKIAGEAAIAKHSYSTRKILTLSFLAGAYISFGGLLSILIGGGVPGLAAENPGIAKFLFGAAFPVGLMIVVMAGAELFTGNNAYFMPNVLSKKQTWRAPLRNWGLVYLGNFAGSIFVAYFLTHLTDVVAQQPWQEMVHNIAISKTSNPFYKTFLKGIGANWLVCLALWMGMSAQHTSGKILAIWWPVMAFVVMGFEHSIANMFFIPLAIYEGANLTWVSFVSHNLIPATLGNIVGGAFFVGTLYWYAYQKKA</sequence>
<keyword evidence="5 7" id="KW-0472">Membrane</keyword>
<dbReference type="InterPro" id="IPR000292">
    <property type="entry name" value="For/NO2_transpt"/>
</dbReference>
<evidence type="ECO:0000256" key="7">
    <source>
        <dbReference type="SAM" id="Phobius"/>
    </source>
</evidence>
<evidence type="ECO:0000256" key="1">
    <source>
        <dbReference type="ARBA" id="ARBA00004141"/>
    </source>
</evidence>
<comment type="similarity">
    <text evidence="6">Belongs to the FNT transporter (TC 1.A.16) family.</text>
</comment>
<gene>
    <name evidence="8" type="ORF">SAMN06265379_104192</name>
</gene>
<evidence type="ECO:0000313" key="8">
    <source>
        <dbReference type="EMBL" id="SMO66373.1"/>
    </source>
</evidence>
<accession>A0A521D3V5</accession>
<organism evidence="8 9">
    <name type="scientific">Saccharicrinis carchari</name>
    <dbReference type="NCBI Taxonomy" id="1168039"/>
    <lineage>
        <taxon>Bacteria</taxon>
        <taxon>Pseudomonadati</taxon>
        <taxon>Bacteroidota</taxon>
        <taxon>Bacteroidia</taxon>
        <taxon>Marinilabiliales</taxon>
        <taxon>Marinilabiliaceae</taxon>
        <taxon>Saccharicrinis</taxon>
    </lineage>
</organism>
<feature type="transmembrane region" description="Helical" evidence="7">
    <location>
        <begin position="28"/>
        <end position="51"/>
    </location>
</feature>
<dbReference type="Pfam" id="PF01226">
    <property type="entry name" value="Form_Nir_trans"/>
    <property type="match status" value="1"/>
</dbReference>
<dbReference type="GO" id="GO:0005886">
    <property type="term" value="C:plasma membrane"/>
    <property type="evidence" value="ECO:0007669"/>
    <property type="project" value="TreeGrafter"/>
</dbReference>
<evidence type="ECO:0000256" key="4">
    <source>
        <dbReference type="ARBA" id="ARBA00022989"/>
    </source>
</evidence>
<dbReference type="InterPro" id="IPR023271">
    <property type="entry name" value="Aquaporin-like"/>
</dbReference>
<feature type="transmembrane region" description="Helical" evidence="7">
    <location>
        <begin position="234"/>
        <end position="256"/>
    </location>
</feature>
<dbReference type="FunFam" id="1.20.1080.10:FF:000011">
    <property type="entry name" value="Formate family transporter"/>
    <property type="match status" value="1"/>
</dbReference>
<feature type="transmembrane region" description="Helical" evidence="7">
    <location>
        <begin position="109"/>
        <end position="130"/>
    </location>
</feature>
<keyword evidence="4 7" id="KW-1133">Transmembrane helix</keyword>
<keyword evidence="3 7" id="KW-0812">Transmembrane</keyword>
<evidence type="ECO:0000313" key="9">
    <source>
        <dbReference type="Proteomes" id="UP000319040"/>
    </source>
</evidence>
<dbReference type="PROSITE" id="PS01006">
    <property type="entry name" value="FORMATE_NITRITE_TP_2"/>
    <property type="match status" value="1"/>
</dbReference>
<keyword evidence="9" id="KW-1185">Reference proteome</keyword>
<dbReference type="GO" id="GO:0015499">
    <property type="term" value="F:formate transmembrane transporter activity"/>
    <property type="evidence" value="ECO:0007669"/>
    <property type="project" value="TreeGrafter"/>
</dbReference>
<dbReference type="OrthoDB" id="9786493at2"/>
<keyword evidence="2" id="KW-0813">Transport</keyword>
<dbReference type="PROSITE" id="PS01005">
    <property type="entry name" value="FORMATE_NITRITE_TP_1"/>
    <property type="match status" value="1"/>
</dbReference>
<evidence type="ECO:0000256" key="3">
    <source>
        <dbReference type="ARBA" id="ARBA00022692"/>
    </source>
</evidence>
<evidence type="ECO:0000256" key="2">
    <source>
        <dbReference type="ARBA" id="ARBA00022448"/>
    </source>
</evidence>
<dbReference type="RefSeq" id="WP_142533341.1">
    <property type="nucleotide sequence ID" value="NZ_FXTB01000004.1"/>
</dbReference>
<dbReference type="NCBIfam" id="TIGR00790">
    <property type="entry name" value="fnt"/>
    <property type="match status" value="1"/>
</dbReference>
<dbReference type="PANTHER" id="PTHR30520">
    <property type="entry name" value="FORMATE TRANSPORTER-RELATED"/>
    <property type="match status" value="1"/>
</dbReference>
<dbReference type="InterPro" id="IPR024002">
    <property type="entry name" value="For/NO2_transpt_CS"/>
</dbReference>
<dbReference type="EMBL" id="FXTB01000004">
    <property type="protein sequence ID" value="SMO66373.1"/>
    <property type="molecule type" value="Genomic_DNA"/>
</dbReference>
<comment type="subcellular location">
    <subcellularLocation>
        <location evidence="1">Membrane</location>
        <topology evidence="1">Multi-pass membrane protein</topology>
    </subcellularLocation>
</comment>
<proteinExistence type="inferred from homology"/>
<feature type="transmembrane region" description="Helical" evidence="7">
    <location>
        <begin position="162"/>
        <end position="180"/>
    </location>
</feature>
<protein>
    <submittedName>
        <fullName evidence="8">Formate/nitrite transporter</fullName>
    </submittedName>
</protein>
<evidence type="ECO:0000256" key="5">
    <source>
        <dbReference type="ARBA" id="ARBA00023136"/>
    </source>
</evidence>